<reference evidence="1 2" key="1">
    <citation type="submission" date="2016-07" db="EMBL/GenBank/DDBJ databases">
        <title>Pervasive Adenine N6-methylation of Active Genes in Fungi.</title>
        <authorList>
            <consortium name="DOE Joint Genome Institute"/>
            <person name="Mondo S.J."/>
            <person name="Dannebaum R.O."/>
            <person name="Kuo R.C."/>
            <person name="Labutti K."/>
            <person name="Haridas S."/>
            <person name="Kuo A."/>
            <person name="Salamov A."/>
            <person name="Ahrendt S.R."/>
            <person name="Lipzen A."/>
            <person name="Sullivan W."/>
            <person name="Andreopoulos W.B."/>
            <person name="Clum A."/>
            <person name="Lindquist E."/>
            <person name="Daum C."/>
            <person name="Ramamoorthy G.K."/>
            <person name="Gryganskyi A."/>
            <person name="Culley D."/>
            <person name="Magnuson J.K."/>
            <person name="James T.Y."/>
            <person name="O'Malley M.A."/>
            <person name="Stajich J.E."/>
            <person name="Spatafora J.W."/>
            <person name="Visel A."/>
            <person name="Grigoriev I.V."/>
        </authorList>
    </citation>
    <scope>NUCLEOTIDE SEQUENCE [LARGE SCALE GENOMIC DNA]</scope>
    <source>
        <strain evidence="1 2">ATCC 12442</strain>
    </source>
</reference>
<gene>
    <name evidence="1" type="ORF">DL89DRAFT_24395</name>
</gene>
<dbReference type="RefSeq" id="XP_040748139.1">
    <property type="nucleotide sequence ID" value="XM_040885047.1"/>
</dbReference>
<keyword evidence="2" id="KW-1185">Reference proteome</keyword>
<comment type="caution">
    <text evidence="1">The sequence shown here is derived from an EMBL/GenBank/DDBJ whole genome shotgun (WGS) entry which is preliminary data.</text>
</comment>
<evidence type="ECO:0000313" key="1">
    <source>
        <dbReference type="EMBL" id="ORX74928.1"/>
    </source>
</evidence>
<dbReference type="GeneID" id="63801695"/>
<dbReference type="AlphaFoldDB" id="A0A1Y1WNQ2"/>
<organism evidence="1 2">
    <name type="scientific">Linderina pennispora</name>
    <dbReference type="NCBI Taxonomy" id="61395"/>
    <lineage>
        <taxon>Eukaryota</taxon>
        <taxon>Fungi</taxon>
        <taxon>Fungi incertae sedis</taxon>
        <taxon>Zoopagomycota</taxon>
        <taxon>Kickxellomycotina</taxon>
        <taxon>Kickxellomycetes</taxon>
        <taxon>Kickxellales</taxon>
        <taxon>Kickxellaceae</taxon>
        <taxon>Linderina</taxon>
    </lineage>
</organism>
<protein>
    <submittedName>
        <fullName evidence="1">Uncharacterized protein</fullName>
    </submittedName>
</protein>
<dbReference type="EMBL" id="MCFD01000001">
    <property type="protein sequence ID" value="ORX74928.1"/>
    <property type="molecule type" value="Genomic_DNA"/>
</dbReference>
<accession>A0A1Y1WNQ2</accession>
<dbReference type="Proteomes" id="UP000193922">
    <property type="component" value="Unassembled WGS sequence"/>
</dbReference>
<proteinExistence type="predicted"/>
<sequence length="177" mass="19972">MENDRGQGRARASGVVWQKLEKQQCKGCLFCFPSMACVRQERVNKGRRYTTAGSAGLFPWLSTAEAYRCDAIGHGAARAWRAWMSGRTLAYRRVARWRLRHACRWKQRKGEICHQQTYLAYASADWWRTGRKQEITRGPYVHSRPPTGSSPSAWRWTAGQHCGSASCAHAAVTPGAV</sequence>
<name>A0A1Y1WNQ2_9FUNG</name>
<evidence type="ECO:0000313" key="2">
    <source>
        <dbReference type="Proteomes" id="UP000193922"/>
    </source>
</evidence>